<gene>
    <name evidence="2" type="ORF">LCGC14_1109270</name>
</gene>
<dbReference type="EMBL" id="LAZR01005053">
    <property type="protein sequence ID" value="KKN03261.1"/>
    <property type="molecule type" value="Genomic_DNA"/>
</dbReference>
<feature type="compositionally biased region" description="Pro residues" evidence="1">
    <location>
        <begin position="217"/>
        <end position="226"/>
    </location>
</feature>
<reference evidence="2" key="1">
    <citation type="journal article" date="2015" name="Nature">
        <title>Complex archaea that bridge the gap between prokaryotes and eukaryotes.</title>
        <authorList>
            <person name="Spang A."/>
            <person name="Saw J.H."/>
            <person name="Jorgensen S.L."/>
            <person name="Zaremba-Niedzwiedzka K."/>
            <person name="Martijn J."/>
            <person name="Lind A.E."/>
            <person name="van Eijk R."/>
            <person name="Schleper C."/>
            <person name="Guy L."/>
            <person name="Ettema T.J."/>
        </authorList>
    </citation>
    <scope>NUCLEOTIDE SEQUENCE</scope>
</reference>
<evidence type="ECO:0000313" key="2">
    <source>
        <dbReference type="EMBL" id="KKN03261.1"/>
    </source>
</evidence>
<proteinExistence type="predicted"/>
<organism evidence="2">
    <name type="scientific">marine sediment metagenome</name>
    <dbReference type="NCBI Taxonomy" id="412755"/>
    <lineage>
        <taxon>unclassified sequences</taxon>
        <taxon>metagenomes</taxon>
        <taxon>ecological metagenomes</taxon>
    </lineage>
</organism>
<feature type="compositionally biased region" description="Acidic residues" evidence="1">
    <location>
        <begin position="227"/>
        <end position="237"/>
    </location>
</feature>
<feature type="region of interest" description="Disordered" evidence="1">
    <location>
        <begin position="214"/>
        <end position="237"/>
    </location>
</feature>
<dbReference type="AlphaFoldDB" id="A0A0F9PQB7"/>
<evidence type="ECO:0000256" key="1">
    <source>
        <dbReference type="SAM" id="MobiDB-lite"/>
    </source>
</evidence>
<protein>
    <recommendedName>
        <fullName evidence="3">RecT family protein</fullName>
    </recommendedName>
</protein>
<comment type="caution">
    <text evidence="2">The sequence shown here is derived from an EMBL/GenBank/DDBJ whole genome shotgun (WGS) entry which is preliminary data.</text>
</comment>
<accession>A0A0F9PQB7</accession>
<name>A0A0F9PQB7_9ZZZZ</name>
<sequence length="286" mass="30342">MSDETTMVPYDGSTSMARSTAGFNHAYRLAKMLAGSKLVPKHMQGEAENCMIAVLIADRLGEDPLTVCQNIVIVSGTAGWKSQYMIARANRSDVFSSRINWRTEGEGGSLVVWAYATLADSGEEVEAATSMAMAKAEGWTRNHKYSSMPEHMLKWRSAAFLVRLYAPDVMLGYSTAEEIETLDVTPVQPTGSLQDALDAEVVLPGIAAIVNDSPPVVDMPPIPDPEPPPEEPSTQDEVEAAIAEGAAAAGRIANDGPPAFDGRASSVALLPEAGGPVARIGKRKAA</sequence>
<feature type="non-terminal residue" evidence="2">
    <location>
        <position position="286"/>
    </location>
</feature>
<evidence type="ECO:0008006" key="3">
    <source>
        <dbReference type="Google" id="ProtNLM"/>
    </source>
</evidence>